<dbReference type="GO" id="GO:0042941">
    <property type="term" value="P:D-alanine transmembrane transport"/>
    <property type="evidence" value="ECO:0007669"/>
    <property type="project" value="TreeGrafter"/>
</dbReference>
<dbReference type="GO" id="GO:0015188">
    <property type="term" value="F:L-isoleucine transmembrane transporter activity"/>
    <property type="evidence" value="ECO:0007669"/>
    <property type="project" value="TreeGrafter"/>
</dbReference>
<protein>
    <submittedName>
        <fullName evidence="5">Amino acid/amide ABC transporter ATP-binding protein 1 (HAAT family)</fullName>
    </submittedName>
</protein>
<dbReference type="CDD" id="cd03219">
    <property type="entry name" value="ABC_Mj1267_LivG_branched"/>
    <property type="match status" value="1"/>
</dbReference>
<dbReference type="RefSeq" id="WP_121160954.1">
    <property type="nucleotide sequence ID" value="NZ_RBKT01000001.1"/>
</dbReference>
<dbReference type="PROSITE" id="PS50893">
    <property type="entry name" value="ABC_TRANSPORTER_2"/>
    <property type="match status" value="1"/>
</dbReference>
<dbReference type="SUPFAM" id="SSF52540">
    <property type="entry name" value="P-loop containing nucleoside triphosphate hydrolases"/>
    <property type="match status" value="1"/>
</dbReference>
<dbReference type="GO" id="GO:0015192">
    <property type="term" value="F:L-phenylalanine transmembrane transporter activity"/>
    <property type="evidence" value="ECO:0007669"/>
    <property type="project" value="TreeGrafter"/>
</dbReference>
<name>A0A495JXH4_9ACTN</name>
<feature type="domain" description="ABC transporter" evidence="4">
    <location>
        <begin position="6"/>
        <end position="238"/>
    </location>
</feature>
<organism evidence="5 6">
    <name type="scientific">Micromonospora pisi</name>
    <dbReference type="NCBI Taxonomy" id="589240"/>
    <lineage>
        <taxon>Bacteria</taxon>
        <taxon>Bacillati</taxon>
        <taxon>Actinomycetota</taxon>
        <taxon>Actinomycetes</taxon>
        <taxon>Micromonosporales</taxon>
        <taxon>Micromonosporaceae</taxon>
        <taxon>Micromonospora</taxon>
    </lineage>
</organism>
<dbReference type="SMART" id="SM00382">
    <property type="entry name" value="AAA"/>
    <property type="match status" value="1"/>
</dbReference>
<dbReference type="InterPro" id="IPR051120">
    <property type="entry name" value="ABC_AA/LPS_Transport"/>
</dbReference>
<evidence type="ECO:0000256" key="1">
    <source>
        <dbReference type="ARBA" id="ARBA00022448"/>
    </source>
</evidence>
<comment type="caution">
    <text evidence="5">The sequence shown here is derived from an EMBL/GenBank/DDBJ whole genome shotgun (WGS) entry which is preliminary data.</text>
</comment>
<dbReference type="InterPro" id="IPR003439">
    <property type="entry name" value="ABC_transporter-like_ATP-bd"/>
</dbReference>
<evidence type="ECO:0000313" key="5">
    <source>
        <dbReference type="EMBL" id="RKR92964.1"/>
    </source>
</evidence>
<dbReference type="PANTHER" id="PTHR45772:SF7">
    <property type="entry name" value="AMINO ACID ABC TRANSPORTER ATP-BINDING PROTEIN"/>
    <property type="match status" value="1"/>
</dbReference>
<sequence length="240" mass="25908">MSGPLLKIDDLSCRFGGLWANREVTFQVERGGIVGLIGPNGAGKSTLFSMVAGAQRPTAGRLTFDGRDVTGWAAHEAARAGVGRTFQLMRVFGSMTVLENLTTAAFVRRPRPRDARRYARQVADVAGLGPVVDLPAASLTAAWKKRLEMGRALATEPKLLLLDEVLSGLTPTEAREAVEIVRDVNRTGVTILMVEHVMEVIMPLCDQLVVLHYGQKISEGPPEHVANDPAVVEAYLGRAL</sequence>
<dbReference type="GO" id="GO:1903805">
    <property type="term" value="P:L-valine import across plasma membrane"/>
    <property type="evidence" value="ECO:0007669"/>
    <property type="project" value="TreeGrafter"/>
</dbReference>
<dbReference type="GO" id="GO:0005524">
    <property type="term" value="F:ATP binding"/>
    <property type="evidence" value="ECO:0007669"/>
    <property type="project" value="UniProtKB-KW"/>
</dbReference>
<keyword evidence="2" id="KW-0547">Nucleotide-binding</keyword>
<dbReference type="InterPro" id="IPR003593">
    <property type="entry name" value="AAA+_ATPase"/>
</dbReference>
<evidence type="ECO:0000313" key="6">
    <source>
        <dbReference type="Proteomes" id="UP000277671"/>
    </source>
</evidence>
<dbReference type="GO" id="GO:0015808">
    <property type="term" value="P:L-alanine transport"/>
    <property type="evidence" value="ECO:0007669"/>
    <property type="project" value="TreeGrafter"/>
</dbReference>
<accession>A0A495JXH4</accession>
<gene>
    <name evidence="5" type="ORF">BDK92_7455</name>
</gene>
<evidence type="ECO:0000256" key="2">
    <source>
        <dbReference type="ARBA" id="ARBA00022741"/>
    </source>
</evidence>
<dbReference type="PANTHER" id="PTHR45772">
    <property type="entry name" value="CONSERVED COMPONENT OF ABC TRANSPORTER FOR NATURAL AMINO ACIDS-RELATED"/>
    <property type="match status" value="1"/>
</dbReference>
<dbReference type="Gene3D" id="3.40.50.300">
    <property type="entry name" value="P-loop containing nucleotide triphosphate hydrolases"/>
    <property type="match status" value="1"/>
</dbReference>
<keyword evidence="3 5" id="KW-0067">ATP-binding</keyword>
<dbReference type="GO" id="GO:1903806">
    <property type="term" value="P:L-isoleucine import across plasma membrane"/>
    <property type="evidence" value="ECO:0007669"/>
    <property type="project" value="TreeGrafter"/>
</dbReference>
<dbReference type="InterPro" id="IPR027417">
    <property type="entry name" value="P-loop_NTPase"/>
</dbReference>
<reference evidence="5 6" key="1">
    <citation type="submission" date="2018-10" db="EMBL/GenBank/DDBJ databases">
        <title>Sequencing the genomes of 1000 actinobacteria strains.</title>
        <authorList>
            <person name="Klenk H.-P."/>
        </authorList>
    </citation>
    <scope>NUCLEOTIDE SEQUENCE [LARGE SCALE GENOMIC DNA]</scope>
    <source>
        <strain evidence="5 6">DSM 45175</strain>
    </source>
</reference>
<dbReference type="GO" id="GO:0005886">
    <property type="term" value="C:plasma membrane"/>
    <property type="evidence" value="ECO:0007669"/>
    <property type="project" value="TreeGrafter"/>
</dbReference>
<keyword evidence="1" id="KW-0813">Transport</keyword>
<dbReference type="Proteomes" id="UP000277671">
    <property type="component" value="Unassembled WGS sequence"/>
</dbReference>
<dbReference type="Pfam" id="PF00005">
    <property type="entry name" value="ABC_tran"/>
    <property type="match status" value="1"/>
</dbReference>
<dbReference type="GO" id="GO:0016887">
    <property type="term" value="F:ATP hydrolysis activity"/>
    <property type="evidence" value="ECO:0007669"/>
    <property type="project" value="InterPro"/>
</dbReference>
<dbReference type="AlphaFoldDB" id="A0A495JXH4"/>
<dbReference type="OrthoDB" id="8724465at2"/>
<dbReference type="GO" id="GO:0005304">
    <property type="term" value="F:L-valine transmembrane transporter activity"/>
    <property type="evidence" value="ECO:0007669"/>
    <property type="project" value="TreeGrafter"/>
</dbReference>
<proteinExistence type="predicted"/>
<dbReference type="EMBL" id="RBKT01000001">
    <property type="protein sequence ID" value="RKR92964.1"/>
    <property type="molecule type" value="Genomic_DNA"/>
</dbReference>
<evidence type="ECO:0000259" key="4">
    <source>
        <dbReference type="PROSITE" id="PS50893"/>
    </source>
</evidence>
<keyword evidence="6" id="KW-1185">Reference proteome</keyword>
<evidence type="ECO:0000256" key="3">
    <source>
        <dbReference type="ARBA" id="ARBA00022840"/>
    </source>
</evidence>
<dbReference type="InterPro" id="IPR032823">
    <property type="entry name" value="BCA_ABC_TP_C"/>
</dbReference>
<dbReference type="Pfam" id="PF12399">
    <property type="entry name" value="BCA_ABC_TP_C"/>
    <property type="match status" value="1"/>
</dbReference>